<keyword evidence="2" id="KW-1185">Reference proteome</keyword>
<protein>
    <submittedName>
        <fullName evidence="1">Uncharacterized protein</fullName>
    </submittedName>
</protein>
<dbReference type="Proteomes" id="UP001153269">
    <property type="component" value="Unassembled WGS sequence"/>
</dbReference>
<evidence type="ECO:0000313" key="1">
    <source>
        <dbReference type="EMBL" id="CAB1423784.1"/>
    </source>
</evidence>
<sequence>MVYPASQPESAGIDSSPLTTLKDKLPSHNVACNISPSMAVFELAPPSLSTVSGTAAHCSGHCHKLGVKGPLKRLLLNELDSKSQGVVIWVDMQINILHHQPPVGGAWGQGDEVRPILSVI</sequence>
<proteinExistence type="predicted"/>
<organism evidence="1 2">
    <name type="scientific">Pleuronectes platessa</name>
    <name type="common">European plaice</name>
    <dbReference type="NCBI Taxonomy" id="8262"/>
    <lineage>
        <taxon>Eukaryota</taxon>
        <taxon>Metazoa</taxon>
        <taxon>Chordata</taxon>
        <taxon>Craniata</taxon>
        <taxon>Vertebrata</taxon>
        <taxon>Euteleostomi</taxon>
        <taxon>Actinopterygii</taxon>
        <taxon>Neopterygii</taxon>
        <taxon>Teleostei</taxon>
        <taxon>Neoteleostei</taxon>
        <taxon>Acanthomorphata</taxon>
        <taxon>Carangaria</taxon>
        <taxon>Pleuronectiformes</taxon>
        <taxon>Pleuronectoidei</taxon>
        <taxon>Pleuronectidae</taxon>
        <taxon>Pleuronectes</taxon>
    </lineage>
</organism>
<name>A0A9N7YGW9_PLEPL</name>
<gene>
    <name evidence="1" type="ORF">PLEPLA_LOCUS11705</name>
</gene>
<reference evidence="1" key="1">
    <citation type="submission" date="2020-03" db="EMBL/GenBank/DDBJ databases">
        <authorList>
            <person name="Weist P."/>
        </authorList>
    </citation>
    <scope>NUCLEOTIDE SEQUENCE</scope>
</reference>
<accession>A0A9N7YGW9</accession>
<evidence type="ECO:0000313" key="2">
    <source>
        <dbReference type="Proteomes" id="UP001153269"/>
    </source>
</evidence>
<dbReference type="EMBL" id="CADEAL010000680">
    <property type="protein sequence ID" value="CAB1423784.1"/>
    <property type="molecule type" value="Genomic_DNA"/>
</dbReference>
<dbReference type="AlphaFoldDB" id="A0A9N7YGW9"/>
<comment type="caution">
    <text evidence="1">The sequence shown here is derived from an EMBL/GenBank/DDBJ whole genome shotgun (WGS) entry which is preliminary data.</text>
</comment>